<dbReference type="SMART" id="SM00173">
    <property type="entry name" value="RAS"/>
    <property type="match status" value="1"/>
</dbReference>
<dbReference type="GO" id="GO:0004672">
    <property type="term" value="F:protein kinase activity"/>
    <property type="evidence" value="ECO:0007669"/>
    <property type="project" value="InterPro"/>
</dbReference>
<dbReference type="SMART" id="SM00176">
    <property type="entry name" value="RAN"/>
    <property type="match status" value="1"/>
</dbReference>
<organism evidence="5 6">
    <name type="scientific">Acaulospora morrowiae</name>
    <dbReference type="NCBI Taxonomy" id="94023"/>
    <lineage>
        <taxon>Eukaryota</taxon>
        <taxon>Fungi</taxon>
        <taxon>Fungi incertae sedis</taxon>
        <taxon>Mucoromycota</taxon>
        <taxon>Glomeromycotina</taxon>
        <taxon>Glomeromycetes</taxon>
        <taxon>Diversisporales</taxon>
        <taxon>Acaulosporaceae</taxon>
        <taxon>Acaulospora</taxon>
    </lineage>
</organism>
<accession>A0A9N9AJG4</accession>
<dbReference type="OrthoDB" id="5976022at2759"/>
<sequence length="362" mass="41362">MDCKIVVLGAGGVGKTALVIQTYDPTIEDLYRGRAVIDNQPCVLEVLDTAGQREYNALRDRWISGGEAFIIVYSISSRSTFERVKEFRDQILHVKNSDKVPIILVGNKSDKEYEREVTREEGIYMGRELGCEFIETSAKKCINVDKSFHTVVRTLIRMRSGRENKKTVSPKKDRIKFFKTSKDPIHLYDYKSFSNSVVIDDGAFGTISRAFSRKHNKLVVLKSVDLKHFTLEQLDNELKLHFKAKLHDNILGFYGITKEDLNDTIEDIDKYYNENGGNNQFDFNLTGQNNNVLQSDDLSSSKDISSLILERINSLERQLGNFGDPKSNQDDENISYKNGDTKSNQDYENISYKKSRCKCVVL</sequence>
<dbReference type="GO" id="GO:0007165">
    <property type="term" value="P:signal transduction"/>
    <property type="evidence" value="ECO:0007669"/>
    <property type="project" value="InterPro"/>
</dbReference>
<dbReference type="SUPFAM" id="SSF56112">
    <property type="entry name" value="Protein kinase-like (PK-like)"/>
    <property type="match status" value="1"/>
</dbReference>
<protein>
    <submittedName>
        <fullName evidence="5">16183_t:CDS:1</fullName>
    </submittedName>
</protein>
<reference evidence="5" key="1">
    <citation type="submission" date="2021-06" db="EMBL/GenBank/DDBJ databases">
        <authorList>
            <person name="Kallberg Y."/>
            <person name="Tangrot J."/>
            <person name="Rosling A."/>
        </authorList>
    </citation>
    <scope>NUCLEOTIDE SEQUENCE</scope>
    <source>
        <strain evidence="5">CL551</strain>
    </source>
</reference>
<dbReference type="InterPro" id="IPR000719">
    <property type="entry name" value="Prot_kinase_dom"/>
</dbReference>
<dbReference type="PRINTS" id="PR00449">
    <property type="entry name" value="RASTRNSFRMNG"/>
</dbReference>
<dbReference type="GO" id="GO:0003924">
    <property type="term" value="F:GTPase activity"/>
    <property type="evidence" value="ECO:0007669"/>
    <property type="project" value="InterPro"/>
</dbReference>
<name>A0A9N9AJG4_9GLOM</name>
<comment type="caution">
    <text evidence="5">The sequence shown here is derived from an EMBL/GenBank/DDBJ whole genome shotgun (WGS) entry which is preliminary data.</text>
</comment>
<evidence type="ECO:0000256" key="1">
    <source>
        <dbReference type="ARBA" id="ARBA00022741"/>
    </source>
</evidence>
<keyword evidence="2" id="KW-0342">GTP-binding</keyword>
<feature type="region of interest" description="Disordered" evidence="3">
    <location>
        <begin position="319"/>
        <end position="347"/>
    </location>
</feature>
<dbReference type="SUPFAM" id="SSF52540">
    <property type="entry name" value="P-loop containing nucleoside triphosphate hydrolases"/>
    <property type="match status" value="1"/>
</dbReference>
<keyword evidence="6" id="KW-1185">Reference proteome</keyword>
<dbReference type="PANTHER" id="PTHR24070">
    <property type="entry name" value="RAS, DI-RAS, AND RHEB FAMILY MEMBERS OF SMALL GTPASE SUPERFAMILY"/>
    <property type="match status" value="1"/>
</dbReference>
<dbReference type="GO" id="GO:0016020">
    <property type="term" value="C:membrane"/>
    <property type="evidence" value="ECO:0007669"/>
    <property type="project" value="InterPro"/>
</dbReference>
<dbReference type="Pfam" id="PF00071">
    <property type="entry name" value="Ras"/>
    <property type="match status" value="1"/>
</dbReference>
<dbReference type="GO" id="GO:0005525">
    <property type="term" value="F:GTP binding"/>
    <property type="evidence" value="ECO:0007669"/>
    <property type="project" value="UniProtKB-KW"/>
</dbReference>
<feature type="domain" description="Protein kinase" evidence="4">
    <location>
        <begin position="193"/>
        <end position="362"/>
    </location>
</feature>
<dbReference type="Gene3D" id="1.10.510.10">
    <property type="entry name" value="Transferase(Phosphotransferase) domain 1"/>
    <property type="match status" value="1"/>
</dbReference>
<gene>
    <name evidence="5" type="ORF">AMORRO_LOCUS4705</name>
</gene>
<evidence type="ECO:0000259" key="4">
    <source>
        <dbReference type="PROSITE" id="PS50011"/>
    </source>
</evidence>
<evidence type="ECO:0000256" key="3">
    <source>
        <dbReference type="SAM" id="MobiDB-lite"/>
    </source>
</evidence>
<dbReference type="InterPro" id="IPR001806">
    <property type="entry name" value="Small_GTPase"/>
</dbReference>
<dbReference type="InterPro" id="IPR027417">
    <property type="entry name" value="P-loop_NTPase"/>
</dbReference>
<dbReference type="InterPro" id="IPR005225">
    <property type="entry name" value="Small_GTP-bd"/>
</dbReference>
<dbReference type="SMART" id="SM00175">
    <property type="entry name" value="RAB"/>
    <property type="match status" value="1"/>
</dbReference>
<dbReference type="Gene3D" id="3.40.50.300">
    <property type="entry name" value="P-loop containing nucleotide triphosphate hydrolases"/>
    <property type="match status" value="1"/>
</dbReference>
<dbReference type="PROSITE" id="PS51420">
    <property type="entry name" value="RHO"/>
    <property type="match status" value="1"/>
</dbReference>
<evidence type="ECO:0000313" key="6">
    <source>
        <dbReference type="Proteomes" id="UP000789342"/>
    </source>
</evidence>
<evidence type="ECO:0000313" key="5">
    <source>
        <dbReference type="EMBL" id="CAG8531758.1"/>
    </source>
</evidence>
<dbReference type="PROSITE" id="PS51421">
    <property type="entry name" value="RAS"/>
    <property type="match status" value="1"/>
</dbReference>
<dbReference type="PROSITE" id="PS51419">
    <property type="entry name" value="RAB"/>
    <property type="match status" value="1"/>
</dbReference>
<dbReference type="SMART" id="SM00174">
    <property type="entry name" value="RHO"/>
    <property type="match status" value="1"/>
</dbReference>
<dbReference type="NCBIfam" id="TIGR00231">
    <property type="entry name" value="small_GTP"/>
    <property type="match status" value="1"/>
</dbReference>
<dbReference type="PROSITE" id="PS50011">
    <property type="entry name" value="PROTEIN_KINASE_DOM"/>
    <property type="match status" value="1"/>
</dbReference>
<dbReference type="InterPro" id="IPR020849">
    <property type="entry name" value="Small_GTPase_Ras-type"/>
</dbReference>
<keyword evidence="1" id="KW-0547">Nucleotide-binding</keyword>
<evidence type="ECO:0000256" key="2">
    <source>
        <dbReference type="ARBA" id="ARBA00023134"/>
    </source>
</evidence>
<dbReference type="EMBL" id="CAJVPV010002627">
    <property type="protein sequence ID" value="CAG8531758.1"/>
    <property type="molecule type" value="Genomic_DNA"/>
</dbReference>
<dbReference type="AlphaFoldDB" id="A0A9N9AJG4"/>
<dbReference type="Proteomes" id="UP000789342">
    <property type="component" value="Unassembled WGS sequence"/>
</dbReference>
<dbReference type="FunFam" id="3.40.50.300:FF:001423">
    <property type="entry name" value="Ras family GTPase"/>
    <property type="match status" value="1"/>
</dbReference>
<proteinExistence type="predicted"/>
<dbReference type="InterPro" id="IPR011009">
    <property type="entry name" value="Kinase-like_dom_sf"/>
</dbReference>
<dbReference type="GO" id="GO:0005524">
    <property type="term" value="F:ATP binding"/>
    <property type="evidence" value="ECO:0007669"/>
    <property type="project" value="InterPro"/>
</dbReference>